<dbReference type="GO" id="GO:0008835">
    <property type="term" value="F:diaminohydroxyphosphoribosylaminopyrimidine deaminase activity"/>
    <property type="evidence" value="ECO:0007669"/>
    <property type="project" value="UniProtKB-EC"/>
</dbReference>
<dbReference type="Pfam" id="PF01872">
    <property type="entry name" value="RibD_C"/>
    <property type="match status" value="1"/>
</dbReference>
<evidence type="ECO:0000256" key="10">
    <source>
        <dbReference type="ARBA" id="ARBA00023002"/>
    </source>
</evidence>
<evidence type="ECO:0000256" key="5">
    <source>
        <dbReference type="ARBA" id="ARBA00007417"/>
    </source>
</evidence>
<evidence type="ECO:0000313" key="15">
    <source>
        <dbReference type="Proteomes" id="UP001152604"/>
    </source>
</evidence>
<evidence type="ECO:0000256" key="8">
    <source>
        <dbReference type="ARBA" id="ARBA00022833"/>
    </source>
</evidence>
<comment type="catalytic activity">
    <reaction evidence="12">
        <text>5-amino-6-(5-phospho-D-ribitylamino)uracil + NADP(+) = 5-amino-6-(5-phospho-D-ribosylamino)uracil + NADPH + H(+)</text>
        <dbReference type="Rhea" id="RHEA:17845"/>
        <dbReference type="ChEBI" id="CHEBI:15378"/>
        <dbReference type="ChEBI" id="CHEBI:57783"/>
        <dbReference type="ChEBI" id="CHEBI:58349"/>
        <dbReference type="ChEBI" id="CHEBI:58421"/>
        <dbReference type="ChEBI" id="CHEBI:58453"/>
        <dbReference type="EC" id="1.1.1.193"/>
    </reaction>
</comment>
<evidence type="ECO:0000256" key="4">
    <source>
        <dbReference type="ARBA" id="ARBA00005259"/>
    </source>
</evidence>
<keyword evidence="11" id="KW-0511">Multifunctional enzyme</keyword>
<evidence type="ECO:0000259" key="13">
    <source>
        <dbReference type="PROSITE" id="PS51747"/>
    </source>
</evidence>
<comment type="function">
    <text evidence="1 12">Converts 2,5-diamino-6-(ribosylamino)-4(3h)-pyrimidinone 5'-phosphate into 5-amino-6-(ribosylamino)-2,4(1h,3h)-pyrimidinedione 5'-phosphate.</text>
</comment>
<dbReference type="NCBIfam" id="TIGR00326">
    <property type="entry name" value="eubact_ribD"/>
    <property type="match status" value="1"/>
</dbReference>
<feature type="domain" description="CMP/dCMP-type deaminase" evidence="13">
    <location>
        <begin position="11"/>
        <end position="136"/>
    </location>
</feature>
<keyword evidence="10 12" id="KW-0560">Oxidoreductase</keyword>
<dbReference type="Proteomes" id="UP001152604">
    <property type="component" value="Unassembled WGS sequence"/>
</dbReference>
<dbReference type="PANTHER" id="PTHR38011:SF7">
    <property type="entry name" value="2,5-DIAMINO-6-RIBOSYLAMINO-4(3H)-PYRIMIDINONE 5'-PHOSPHATE REDUCTASE"/>
    <property type="match status" value="1"/>
</dbReference>
<keyword evidence="7 12" id="KW-0479">Metal-binding</keyword>
<evidence type="ECO:0000256" key="2">
    <source>
        <dbReference type="ARBA" id="ARBA00004882"/>
    </source>
</evidence>
<comment type="pathway">
    <text evidence="3 12">Cofactor biosynthesis; riboflavin biosynthesis; 5-amino-6-(D-ribitylamino)uracil from GTP: step 3/4.</text>
</comment>
<reference evidence="14" key="1">
    <citation type="submission" date="2022-03" db="EMBL/GenBank/DDBJ databases">
        <authorList>
            <person name="Brunel B."/>
        </authorList>
    </citation>
    <scope>NUCLEOTIDE SEQUENCE</scope>
    <source>
        <strain evidence="14">STM4922sample</strain>
    </source>
</reference>
<dbReference type="EMBL" id="CAKXZS010000014">
    <property type="protein sequence ID" value="CAH2399324.1"/>
    <property type="molecule type" value="Genomic_DNA"/>
</dbReference>
<dbReference type="CDD" id="cd01284">
    <property type="entry name" value="Riboflavin_deaminase-reductase"/>
    <property type="match status" value="1"/>
</dbReference>
<dbReference type="Gene3D" id="3.40.430.10">
    <property type="entry name" value="Dihydrofolate Reductase, subunit A"/>
    <property type="match status" value="1"/>
</dbReference>
<keyword evidence="9 12" id="KW-0521">NADP</keyword>
<comment type="catalytic activity">
    <reaction evidence="12">
        <text>2,5-diamino-6-hydroxy-4-(5-phosphoribosylamino)-pyrimidine + H2O + H(+) = 5-amino-6-(5-phospho-D-ribosylamino)uracil + NH4(+)</text>
        <dbReference type="Rhea" id="RHEA:21868"/>
        <dbReference type="ChEBI" id="CHEBI:15377"/>
        <dbReference type="ChEBI" id="CHEBI:15378"/>
        <dbReference type="ChEBI" id="CHEBI:28938"/>
        <dbReference type="ChEBI" id="CHEBI:58453"/>
        <dbReference type="ChEBI" id="CHEBI:58614"/>
        <dbReference type="EC" id="3.5.4.26"/>
    </reaction>
</comment>
<evidence type="ECO:0000256" key="11">
    <source>
        <dbReference type="ARBA" id="ARBA00023268"/>
    </source>
</evidence>
<dbReference type="InterPro" id="IPR002734">
    <property type="entry name" value="RibDG_C"/>
</dbReference>
<dbReference type="PROSITE" id="PS00903">
    <property type="entry name" value="CYT_DCMP_DEAMINASES_1"/>
    <property type="match status" value="1"/>
</dbReference>
<dbReference type="SUPFAM" id="SSF53597">
    <property type="entry name" value="Dihydrofolate reductase-like"/>
    <property type="match status" value="1"/>
</dbReference>
<organism evidence="14 15">
    <name type="scientific">Mesorhizobium ventifaucium</name>
    <dbReference type="NCBI Taxonomy" id="666020"/>
    <lineage>
        <taxon>Bacteria</taxon>
        <taxon>Pseudomonadati</taxon>
        <taxon>Pseudomonadota</taxon>
        <taxon>Alphaproteobacteria</taxon>
        <taxon>Hyphomicrobiales</taxon>
        <taxon>Phyllobacteriaceae</taxon>
        <taxon>Mesorhizobium</taxon>
    </lineage>
</organism>
<protein>
    <recommendedName>
        <fullName evidence="12">Riboflavin biosynthesis protein RibD</fullName>
    </recommendedName>
    <domain>
        <recommendedName>
            <fullName evidence="12">Diaminohydroxyphosphoribosylaminopyrimidine deaminase</fullName>
            <shortName evidence="12">DRAP deaminase</shortName>
            <ecNumber evidence="12">3.5.4.26</ecNumber>
        </recommendedName>
        <alternativeName>
            <fullName evidence="12">Riboflavin-specific deaminase</fullName>
        </alternativeName>
    </domain>
    <domain>
        <recommendedName>
            <fullName evidence="12">5-amino-6-(5-phosphoribosylamino)uracil reductase</fullName>
            <ecNumber evidence="12">1.1.1.193</ecNumber>
        </recommendedName>
        <alternativeName>
            <fullName evidence="12">HTP reductase</fullName>
        </alternativeName>
    </domain>
</protein>
<name>A0ABN8JNU9_9HYPH</name>
<keyword evidence="8 12" id="KW-0862">Zinc</keyword>
<dbReference type="PANTHER" id="PTHR38011">
    <property type="entry name" value="DIHYDROFOLATE REDUCTASE FAMILY PROTEIN (AFU_ORTHOLOGUE AFUA_8G06820)"/>
    <property type="match status" value="1"/>
</dbReference>
<evidence type="ECO:0000256" key="12">
    <source>
        <dbReference type="PIRNR" id="PIRNR006769"/>
    </source>
</evidence>
<comment type="caution">
    <text evidence="14">The sequence shown here is derived from an EMBL/GenBank/DDBJ whole genome shotgun (WGS) entry which is preliminary data.</text>
</comment>
<proteinExistence type="inferred from homology"/>
<dbReference type="InterPro" id="IPR050765">
    <property type="entry name" value="Riboflavin_Biosynth_HTPR"/>
</dbReference>
<evidence type="ECO:0000256" key="6">
    <source>
        <dbReference type="ARBA" id="ARBA00022619"/>
    </source>
</evidence>
<evidence type="ECO:0000256" key="7">
    <source>
        <dbReference type="ARBA" id="ARBA00022723"/>
    </source>
</evidence>
<dbReference type="SUPFAM" id="SSF53927">
    <property type="entry name" value="Cytidine deaminase-like"/>
    <property type="match status" value="1"/>
</dbReference>
<keyword evidence="15" id="KW-1185">Reference proteome</keyword>
<dbReference type="EC" id="3.5.4.26" evidence="12"/>
<dbReference type="InterPro" id="IPR016192">
    <property type="entry name" value="APOBEC/CMP_deaminase_Zn-bd"/>
</dbReference>
<keyword evidence="6 12" id="KW-0686">Riboflavin biosynthesis</keyword>
<dbReference type="GO" id="GO:0008703">
    <property type="term" value="F:5-amino-6-(5-phosphoribosylamino)uracil reductase activity"/>
    <property type="evidence" value="ECO:0007669"/>
    <property type="project" value="UniProtKB-EC"/>
</dbReference>
<gene>
    <name evidence="14" type="ORF">MES4922_210209</name>
</gene>
<dbReference type="EC" id="1.1.1.193" evidence="12"/>
<accession>A0ABN8JNU9</accession>
<dbReference type="PIRSF" id="PIRSF006769">
    <property type="entry name" value="RibD"/>
    <property type="match status" value="1"/>
</dbReference>
<evidence type="ECO:0000256" key="9">
    <source>
        <dbReference type="ARBA" id="ARBA00022857"/>
    </source>
</evidence>
<evidence type="ECO:0000256" key="3">
    <source>
        <dbReference type="ARBA" id="ARBA00004910"/>
    </source>
</evidence>
<comment type="similarity">
    <text evidence="5 12">In the C-terminal section; belongs to the HTP reductase family.</text>
</comment>
<dbReference type="PROSITE" id="PS51747">
    <property type="entry name" value="CYT_DCMP_DEAMINASES_2"/>
    <property type="match status" value="1"/>
</dbReference>
<evidence type="ECO:0000313" key="14">
    <source>
        <dbReference type="EMBL" id="CAH2399324.1"/>
    </source>
</evidence>
<dbReference type="Pfam" id="PF00383">
    <property type="entry name" value="dCMP_cyt_deam_1"/>
    <property type="match status" value="1"/>
</dbReference>
<dbReference type="InterPro" id="IPR024072">
    <property type="entry name" value="DHFR-like_dom_sf"/>
</dbReference>
<dbReference type="InterPro" id="IPR004794">
    <property type="entry name" value="Eubact_RibD"/>
</dbReference>
<dbReference type="InterPro" id="IPR002125">
    <property type="entry name" value="CMP_dCMP_dom"/>
</dbReference>
<comment type="similarity">
    <text evidence="4 12">In the N-terminal section; belongs to the cytidine and deoxycytidylate deaminase family.</text>
</comment>
<evidence type="ECO:0000256" key="1">
    <source>
        <dbReference type="ARBA" id="ARBA00002151"/>
    </source>
</evidence>
<dbReference type="InterPro" id="IPR016193">
    <property type="entry name" value="Cytidine_deaminase-like"/>
</dbReference>
<dbReference type="Gene3D" id="3.40.140.10">
    <property type="entry name" value="Cytidine Deaminase, domain 2"/>
    <property type="match status" value="1"/>
</dbReference>
<keyword evidence="12 14" id="KW-0378">Hydrolase</keyword>
<dbReference type="RefSeq" id="WP_254025019.1">
    <property type="nucleotide sequence ID" value="NZ_CAKXZS010000014.1"/>
</dbReference>
<sequence length="393" mass="42123">MARRSQAEQEVLDRRFMAAALRLSRKNAGRTSTNPSVGTLIVRDDGTRPMIVGTGVTAVGGRPHAETEALAEAGELARGATAYVTLEPCAHHGRTPPCASALVNAGVARVVGAASDPDPRVSGNGYAILRAAGVEVVEKVLVAEAAEQMAGYLIRSLKKRPEVILKLALSSDGKIGMKGEGQVSITGDIARREVYLMRAEADGVLIGIGTALEDDPALTVRLPGLENRSPVRIVLDRHIRLPETSKLVAGVDRVPLYVAACAEADPHRRAPLERAGVRFIGTETYEGDIALPELLEDLAALGMASVLVEGGAKVAKAFLTEGLVDRIVLFQGQEPIGKRGIASPLDAKHIPAGFRKLRDMRFGEDSYAEWIRHDPKKWEPVFGQEHGQLKDRI</sequence>
<comment type="cofactor">
    <cofactor evidence="12">
        <name>Zn(2+)</name>
        <dbReference type="ChEBI" id="CHEBI:29105"/>
    </cofactor>
    <text evidence="12">Binds 1 zinc ion.</text>
</comment>
<comment type="pathway">
    <text evidence="2 12">Cofactor biosynthesis; riboflavin biosynthesis; 5-amino-6-(D-ribitylamino)uracil from GTP: step 2/4.</text>
</comment>